<comment type="caution">
    <text evidence="2">The sequence shown here is derived from an EMBL/GenBank/DDBJ whole genome shotgun (WGS) entry which is preliminary data.</text>
</comment>
<organism evidence="2 3">
    <name type="scientific">Acorus calamus</name>
    <name type="common">Sweet flag</name>
    <dbReference type="NCBI Taxonomy" id="4465"/>
    <lineage>
        <taxon>Eukaryota</taxon>
        <taxon>Viridiplantae</taxon>
        <taxon>Streptophyta</taxon>
        <taxon>Embryophyta</taxon>
        <taxon>Tracheophyta</taxon>
        <taxon>Spermatophyta</taxon>
        <taxon>Magnoliopsida</taxon>
        <taxon>Liliopsida</taxon>
        <taxon>Acoraceae</taxon>
        <taxon>Acorus</taxon>
    </lineage>
</organism>
<protein>
    <submittedName>
        <fullName evidence="2">Uncharacterized protein</fullName>
    </submittedName>
</protein>
<proteinExistence type="predicted"/>
<feature type="transmembrane region" description="Helical" evidence="1">
    <location>
        <begin position="40"/>
        <end position="62"/>
    </location>
</feature>
<keyword evidence="1" id="KW-0812">Transmembrane</keyword>
<dbReference type="Proteomes" id="UP001180020">
    <property type="component" value="Unassembled WGS sequence"/>
</dbReference>
<keyword evidence="3" id="KW-1185">Reference proteome</keyword>
<reference evidence="2" key="1">
    <citation type="journal article" date="2023" name="Nat. Commun.">
        <title>Diploid and tetraploid genomes of Acorus and the evolution of monocots.</title>
        <authorList>
            <person name="Ma L."/>
            <person name="Liu K.W."/>
            <person name="Li Z."/>
            <person name="Hsiao Y.Y."/>
            <person name="Qi Y."/>
            <person name="Fu T."/>
            <person name="Tang G.D."/>
            <person name="Zhang D."/>
            <person name="Sun W.H."/>
            <person name="Liu D.K."/>
            <person name="Li Y."/>
            <person name="Chen G.Z."/>
            <person name="Liu X.D."/>
            <person name="Liao X.Y."/>
            <person name="Jiang Y.T."/>
            <person name="Yu X."/>
            <person name="Hao Y."/>
            <person name="Huang J."/>
            <person name="Zhao X.W."/>
            <person name="Ke S."/>
            <person name="Chen Y.Y."/>
            <person name="Wu W.L."/>
            <person name="Hsu J.L."/>
            <person name="Lin Y.F."/>
            <person name="Huang M.D."/>
            <person name="Li C.Y."/>
            <person name="Huang L."/>
            <person name="Wang Z.W."/>
            <person name="Zhao X."/>
            <person name="Zhong W.Y."/>
            <person name="Peng D.H."/>
            <person name="Ahmad S."/>
            <person name="Lan S."/>
            <person name="Zhang J.S."/>
            <person name="Tsai W.C."/>
            <person name="Van de Peer Y."/>
            <person name="Liu Z.J."/>
        </authorList>
    </citation>
    <scope>NUCLEOTIDE SEQUENCE</scope>
    <source>
        <strain evidence="2">CP</strain>
    </source>
</reference>
<gene>
    <name evidence="2" type="ORF">QJS10_CPA07g01392</name>
</gene>
<reference evidence="2" key="2">
    <citation type="submission" date="2023-06" db="EMBL/GenBank/DDBJ databases">
        <authorList>
            <person name="Ma L."/>
            <person name="Liu K.-W."/>
            <person name="Li Z."/>
            <person name="Hsiao Y.-Y."/>
            <person name="Qi Y."/>
            <person name="Fu T."/>
            <person name="Tang G."/>
            <person name="Zhang D."/>
            <person name="Sun W.-H."/>
            <person name="Liu D.-K."/>
            <person name="Li Y."/>
            <person name="Chen G.-Z."/>
            <person name="Liu X.-D."/>
            <person name="Liao X.-Y."/>
            <person name="Jiang Y.-T."/>
            <person name="Yu X."/>
            <person name="Hao Y."/>
            <person name="Huang J."/>
            <person name="Zhao X.-W."/>
            <person name="Ke S."/>
            <person name="Chen Y.-Y."/>
            <person name="Wu W.-L."/>
            <person name="Hsu J.-L."/>
            <person name="Lin Y.-F."/>
            <person name="Huang M.-D."/>
            <person name="Li C.-Y."/>
            <person name="Huang L."/>
            <person name="Wang Z.-W."/>
            <person name="Zhao X."/>
            <person name="Zhong W.-Y."/>
            <person name="Peng D.-H."/>
            <person name="Ahmad S."/>
            <person name="Lan S."/>
            <person name="Zhang J.-S."/>
            <person name="Tsai W.-C."/>
            <person name="Van De Peer Y."/>
            <person name="Liu Z.-J."/>
        </authorList>
    </citation>
    <scope>NUCLEOTIDE SEQUENCE</scope>
    <source>
        <strain evidence="2">CP</strain>
        <tissue evidence="2">Leaves</tissue>
    </source>
</reference>
<name>A0AAV9EG11_ACOCL</name>
<evidence type="ECO:0000256" key="1">
    <source>
        <dbReference type="SAM" id="Phobius"/>
    </source>
</evidence>
<keyword evidence="1" id="KW-1133">Transmembrane helix</keyword>
<dbReference type="EMBL" id="JAUJYO010000007">
    <property type="protein sequence ID" value="KAK1312242.1"/>
    <property type="molecule type" value="Genomic_DNA"/>
</dbReference>
<accession>A0AAV9EG11</accession>
<dbReference type="AlphaFoldDB" id="A0AAV9EG11"/>
<evidence type="ECO:0000313" key="2">
    <source>
        <dbReference type="EMBL" id="KAK1312242.1"/>
    </source>
</evidence>
<keyword evidence="1" id="KW-0472">Membrane</keyword>
<sequence>MLLVDSKAALLPKENPTSPEANDTVNGPLKDSRELLRIELAFMVPFFIISLYSLVTVVYSSAVTYHDNKPLTLGAMLSDIKWAWKGGVPVCHRVFHHCLHVDHPRHCWGRHIQDLLVDHIQESCTFF</sequence>
<evidence type="ECO:0000313" key="3">
    <source>
        <dbReference type="Proteomes" id="UP001180020"/>
    </source>
</evidence>